<gene>
    <name evidence="1" type="ORF">GLOINDRAFT_17103</name>
</gene>
<dbReference type="EMBL" id="KI276144">
    <property type="protein sequence ID" value="ESA21789.1"/>
    <property type="molecule type" value="Genomic_DNA"/>
</dbReference>
<dbReference type="AlphaFoldDB" id="U9UN00"/>
<dbReference type="HOGENOM" id="CLU_3033493_0_0_1"/>
<organism evidence="1">
    <name type="scientific">Rhizophagus irregularis (strain DAOM 181602 / DAOM 197198 / MUCL 43194)</name>
    <name type="common">Arbuscular mycorrhizal fungus</name>
    <name type="synonym">Glomus intraradices</name>
    <dbReference type="NCBI Taxonomy" id="747089"/>
    <lineage>
        <taxon>Eukaryota</taxon>
        <taxon>Fungi</taxon>
        <taxon>Fungi incertae sedis</taxon>
        <taxon>Mucoromycota</taxon>
        <taxon>Glomeromycotina</taxon>
        <taxon>Glomeromycetes</taxon>
        <taxon>Glomerales</taxon>
        <taxon>Glomeraceae</taxon>
        <taxon>Rhizophagus</taxon>
    </lineage>
</organism>
<name>U9UN00_RHIID</name>
<sequence length="55" mass="6414">MINNLYVVHHSSLSSSKRVEMWQDLPENQGIDDAVDASIETNHHYGLIFWIFIIE</sequence>
<reference evidence="1" key="1">
    <citation type="submission" date="2013-07" db="EMBL/GenBank/DDBJ databases">
        <title>The genome of an arbuscular mycorrhizal fungus provides insights into the evolution of the oldest plant symbiosis.</title>
        <authorList>
            <consortium name="DOE Joint Genome Institute"/>
            <person name="Tisserant E."/>
            <person name="Malbreil M."/>
            <person name="Kuo A."/>
            <person name="Kohler A."/>
            <person name="Symeonidi A."/>
            <person name="Balestrini R."/>
            <person name="Charron P."/>
            <person name="Duensing N."/>
            <person name="Frei-dit-Frey N."/>
            <person name="Gianinazzi-Pearson V."/>
            <person name="Gilbert B."/>
            <person name="Handa Y."/>
            <person name="Hijri M."/>
            <person name="Kaul R."/>
            <person name="Kawaguchi M."/>
            <person name="Krajinski F."/>
            <person name="Lammers P."/>
            <person name="Lapierre D."/>
            <person name="Masclaux F.G."/>
            <person name="Murat C."/>
            <person name="Morin E."/>
            <person name="Ndikumana S."/>
            <person name="Pagni M."/>
            <person name="Petitpierre D."/>
            <person name="Requena N."/>
            <person name="Rosikiewicz P."/>
            <person name="Riley R."/>
            <person name="Saito K."/>
            <person name="San Clemente H."/>
            <person name="Shapiro H."/>
            <person name="van Tuinen D."/>
            <person name="Becard G."/>
            <person name="Bonfante P."/>
            <person name="Paszkowski U."/>
            <person name="Shachar-Hill Y."/>
            <person name="Young J.P."/>
            <person name="Sanders I.R."/>
            <person name="Henrissat B."/>
            <person name="Rensing S.A."/>
            <person name="Grigoriev I.V."/>
            <person name="Corradi N."/>
            <person name="Roux C."/>
            <person name="Martin F."/>
        </authorList>
    </citation>
    <scope>NUCLEOTIDE SEQUENCE</scope>
    <source>
        <strain evidence="1">DAOM 197198</strain>
    </source>
</reference>
<evidence type="ECO:0000313" key="1">
    <source>
        <dbReference type="EMBL" id="ESA21789.1"/>
    </source>
</evidence>
<protein>
    <submittedName>
        <fullName evidence="1">Uncharacterized protein</fullName>
    </submittedName>
</protein>
<proteinExistence type="predicted"/>
<accession>U9UN00</accession>